<name>A0A0F9QWM2_9ZZZZ</name>
<reference evidence="2" key="1">
    <citation type="journal article" date="2015" name="Nature">
        <title>Complex archaea that bridge the gap between prokaryotes and eukaryotes.</title>
        <authorList>
            <person name="Spang A."/>
            <person name="Saw J.H."/>
            <person name="Jorgensen S.L."/>
            <person name="Zaremba-Niedzwiedzka K."/>
            <person name="Martijn J."/>
            <person name="Lind A.E."/>
            <person name="van Eijk R."/>
            <person name="Schleper C."/>
            <person name="Guy L."/>
            <person name="Ettema T.J."/>
        </authorList>
    </citation>
    <scope>NUCLEOTIDE SEQUENCE</scope>
</reference>
<dbReference type="PROSITE" id="PS50222">
    <property type="entry name" value="EF_HAND_2"/>
    <property type="match status" value="1"/>
</dbReference>
<sequence length="70" mass="7352">MKSINKTLALIALASSSAVFAATDFDTLDVDGSGTISQAEASVDAKLMSMFSELDTDQNGELSKEEFSEA</sequence>
<dbReference type="Pfam" id="PF00036">
    <property type="entry name" value="EF-hand_1"/>
    <property type="match status" value="1"/>
</dbReference>
<accession>A0A0F9QWM2</accession>
<evidence type="ECO:0000313" key="2">
    <source>
        <dbReference type="EMBL" id="KKN41407.1"/>
    </source>
</evidence>
<protein>
    <recommendedName>
        <fullName evidence="1">EF-hand domain-containing protein</fullName>
    </recommendedName>
</protein>
<gene>
    <name evidence="2" type="ORF">LCGC14_0723470</name>
</gene>
<dbReference type="AlphaFoldDB" id="A0A0F9QWM2"/>
<feature type="domain" description="EF-hand" evidence="1">
    <location>
        <begin position="42"/>
        <end position="70"/>
    </location>
</feature>
<dbReference type="Pfam" id="PF13202">
    <property type="entry name" value="EF-hand_5"/>
    <property type="match status" value="1"/>
</dbReference>
<comment type="caution">
    <text evidence="2">The sequence shown here is derived from an EMBL/GenBank/DDBJ whole genome shotgun (WGS) entry which is preliminary data.</text>
</comment>
<organism evidence="2">
    <name type="scientific">marine sediment metagenome</name>
    <dbReference type="NCBI Taxonomy" id="412755"/>
    <lineage>
        <taxon>unclassified sequences</taxon>
        <taxon>metagenomes</taxon>
        <taxon>ecological metagenomes</taxon>
    </lineage>
</organism>
<dbReference type="CDD" id="cd00051">
    <property type="entry name" value="EFh"/>
    <property type="match status" value="1"/>
</dbReference>
<dbReference type="InterPro" id="IPR018247">
    <property type="entry name" value="EF_Hand_1_Ca_BS"/>
</dbReference>
<evidence type="ECO:0000259" key="1">
    <source>
        <dbReference type="PROSITE" id="PS50222"/>
    </source>
</evidence>
<proteinExistence type="predicted"/>
<dbReference type="InterPro" id="IPR011992">
    <property type="entry name" value="EF-hand-dom_pair"/>
</dbReference>
<dbReference type="InterPro" id="IPR002048">
    <property type="entry name" value="EF_hand_dom"/>
</dbReference>
<dbReference type="PROSITE" id="PS00018">
    <property type="entry name" value="EF_HAND_1"/>
    <property type="match status" value="1"/>
</dbReference>
<dbReference type="GO" id="GO:0005509">
    <property type="term" value="F:calcium ion binding"/>
    <property type="evidence" value="ECO:0007669"/>
    <property type="project" value="InterPro"/>
</dbReference>
<dbReference type="EMBL" id="LAZR01001648">
    <property type="protein sequence ID" value="KKN41407.1"/>
    <property type="molecule type" value="Genomic_DNA"/>
</dbReference>
<dbReference type="Gene3D" id="1.10.238.10">
    <property type="entry name" value="EF-hand"/>
    <property type="match status" value="1"/>
</dbReference>
<dbReference type="SUPFAM" id="SSF47473">
    <property type="entry name" value="EF-hand"/>
    <property type="match status" value="1"/>
</dbReference>